<evidence type="ECO:0000313" key="5">
    <source>
        <dbReference type="EMBL" id="RSN76487.1"/>
    </source>
</evidence>
<protein>
    <submittedName>
        <fullName evidence="5">Lrp/AsnC family transcriptional regulator</fullName>
    </submittedName>
</protein>
<dbReference type="GO" id="GO:0043200">
    <property type="term" value="P:response to amino acid"/>
    <property type="evidence" value="ECO:0007669"/>
    <property type="project" value="TreeGrafter"/>
</dbReference>
<comment type="caution">
    <text evidence="5">The sequence shown here is derived from an EMBL/GenBank/DDBJ whole genome shotgun (WGS) entry which is preliminary data.</text>
</comment>
<reference evidence="5 6" key="1">
    <citation type="submission" date="2018-10" db="EMBL/GenBank/DDBJ databases">
        <title>Co-occurring genomic capacity for anaerobic methane metabolism and dissimilatory sulfite reduction discovered in the Korarchaeota.</title>
        <authorList>
            <person name="Mckay L.J."/>
            <person name="Dlakic M."/>
            <person name="Fields M.W."/>
            <person name="Delmont T.O."/>
            <person name="Eren A.M."/>
            <person name="Jay Z.J."/>
            <person name="Klingelsmith K.B."/>
            <person name="Rusch D.B."/>
            <person name="Inskeep W.P."/>
        </authorList>
    </citation>
    <scope>NUCLEOTIDE SEQUENCE [LARGE SCALE GENOMIC DNA]</scope>
    <source>
        <strain evidence="5 6">MDKW</strain>
    </source>
</reference>
<feature type="domain" description="HTH asnC-type" evidence="4">
    <location>
        <begin position="9"/>
        <end position="35"/>
    </location>
</feature>
<dbReference type="PANTHER" id="PTHR30154:SF34">
    <property type="entry name" value="TRANSCRIPTIONAL REGULATOR AZLB"/>
    <property type="match status" value="1"/>
</dbReference>
<dbReference type="Pfam" id="PF13404">
    <property type="entry name" value="HTH_AsnC-type"/>
    <property type="match status" value="1"/>
</dbReference>
<keyword evidence="3" id="KW-0804">Transcription</keyword>
<dbReference type="InterPro" id="IPR000485">
    <property type="entry name" value="AsnC-type_HTH_dom"/>
</dbReference>
<dbReference type="OrthoDB" id="6995at2157"/>
<keyword evidence="6" id="KW-1185">Reference proteome</keyword>
<dbReference type="Gene3D" id="1.10.10.10">
    <property type="entry name" value="Winged helix-like DNA-binding domain superfamily/Winged helix DNA-binding domain"/>
    <property type="match status" value="1"/>
</dbReference>
<evidence type="ECO:0000259" key="4">
    <source>
        <dbReference type="Pfam" id="PF13404"/>
    </source>
</evidence>
<dbReference type="InterPro" id="IPR019888">
    <property type="entry name" value="Tscrpt_reg_AsnC-like"/>
</dbReference>
<sequence>MQEKLSNVERKILKILQEDGRASYSRMGKMLKMTHVGVRKHILSLINRGIMRVSAGLSPKAMNLRHAIILIETIDDKSASRIIERFRDCPRLVFLSRLIGGNNIIAITVAEDMNVLESITSTCILRTAEGIRRSEVIVGSSIIYPEYLPIRIVAERSSPPCGVDCCSCSRLKNDICLGCPASSCYKGFL</sequence>
<proteinExistence type="predicted"/>
<dbReference type="InterPro" id="IPR036388">
    <property type="entry name" value="WH-like_DNA-bd_sf"/>
</dbReference>
<dbReference type="SMART" id="SM00344">
    <property type="entry name" value="HTH_ASNC"/>
    <property type="match status" value="1"/>
</dbReference>
<evidence type="ECO:0000256" key="3">
    <source>
        <dbReference type="ARBA" id="ARBA00023163"/>
    </source>
</evidence>
<organism evidence="5 6">
    <name type="scientific">Candidatus Methanodesulfokora washburnensis</name>
    <dbReference type="NCBI Taxonomy" id="2478471"/>
    <lineage>
        <taxon>Archaea</taxon>
        <taxon>Thermoproteota</taxon>
        <taxon>Candidatus Korarchaeia</taxon>
        <taxon>Candidatus Korarchaeia incertae sedis</taxon>
        <taxon>Candidatus Methanodesulfokora</taxon>
    </lineage>
</organism>
<dbReference type="Proteomes" id="UP000277582">
    <property type="component" value="Unassembled WGS sequence"/>
</dbReference>
<dbReference type="GO" id="GO:0005829">
    <property type="term" value="C:cytosol"/>
    <property type="evidence" value="ECO:0007669"/>
    <property type="project" value="TreeGrafter"/>
</dbReference>
<dbReference type="GO" id="GO:0043565">
    <property type="term" value="F:sequence-specific DNA binding"/>
    <property type="evidence" value="ECO:0007669"/>
    <property type="project" value="InterPro"/>
</dbReference>
<dbReference type="EMBL" id="RCOS01000059">
    <property type="protein sequence ID" value="RSN76487.1"/>
    <property type="molecule type" value="Genomic_DNA"/>
</dbReference>
<gene>
    <name evidence="5" type="ORF">D6D85_03975</name>
</gene>
<evidence type="ECO:0000256" key="1">
    <source>
        <dbReference type="ARBA" id="ARBA00023015"/>
    </source>
</evidence>
<name>A0A429GS66_9CREN</name>
<dbReference type="RefSeq" id="WP_125670746.1">
    <property type="nucleotide sequence ID" value="NZ_RCOS01000059.1"/>
</dbReference>
<dbReference type="SUPFAM" id="SSF46785">
    <property type="entry name" value="Winged helix' DNA-binding domain"/>
    <property type="match status" value="1"/>
</dbReference>
<accession>A0A429GS66</accession>
<dbReference type="PANTHER" id="PTHR30154">
    <property type="entry name" value="LEUCINE-RESPONSIVE REGULATORY PROTEIN"/>
    <property type="match status" value="1"/>
</dbReference>
<evidence type="ECO:0000313" key="6">
    <source>
        <dbReference type="Proteomes" id="UP000277582"/>
    </source>
</evidence>
<keyword evidence="2" id="KW-0238">DNA-binding</keyword>
<dbReference type="AlphaFoldDB" id="A0A429GS66"/>
<dbReference type="InterPro" id="IPR036390">
    <property type="entry name" value="WH_DNA-bd_sf"/>
</dbReference>
<keyword evidence="1" id="KW-0805">Transcription regulation</keyword>
<evidence type="ECO:0000256" key="2">
    <source>
        <dbReference type="ARBA" id="ARBA00023125"/>
    </source>
</evidence>